<proteinExistence type="predicted"/>
<reference evidence="2" key="1">
    <citation type="journal article" date="2019" name="Int. J. Syst. Evol. Microbiol.">
        <title>The Global Catalogue of Microorganisms (GCM) 10K type strain sequencing project: providing services to taxonomists for standard genome sequencing and annotation.</title>
        <authorList>
            <consortium name="The Broad Institute Genomics Platform"/>
            <consortium name="The Broad Institute Genome Sequencing Center for Infectious Disease"/>
            <person name="Wu L."/>
            <person name="Ma J."/>
        </authorList>
    </citation>
    <scope>NUCLEOTIDE SEQUENCE [LARGE SCALE GENOMIC DNA]</scope>
    <source>
        <strain evidence="2">YJ-61-S</strain>
    </source>
</reference>
<accession>A0ABV9HT26</accession>
<dbReference type="PROSITE" id="PS51257">
    <property type="entry name" value="PROKAR_LIPOPROTEIN"/>
    <property type="match status" value="1"/>
</dbReference>
<sequence>MKKQIPYVVAFFLTLFIGCQTDDAILESDALHLSIQQDQKEIRLEDTLQNRGFSSAPFLTPEAIELERIMQWVSYITADVLFNDEVARNAFINELYSASSSMKPFILLNDVLGNEVHDQDPFKAAFRNSYKNILLEIYQITNIECPGGATERPPTGSNGGNGSPVFIDTFNQRSISIQDINALVEEFMNYIITEECLEIYFPKGITNSSEYASITSTAHPLIARATESLGYKRYITQIICGDVNEIVYQDVNRAYINSTDGPVVLVRPTRFSPNQTSCEYTAYNFDFTTFMN</sequence>
<evidence type="ECO:0000313" key="2">
    <source>
        <dbReference type="Proteomes" id="UP001596043"/>
    </source>
</evidence>
<dbReference type="EMBL" id="JBHSFV010000002">
    <property type="protein sequence ID" value="MFC4633099.1"/>
    <property type="molecule type" value="Genomic_DNA"/>
</dbReference>
<dbReference type="Proteomes" id="UP001596043">
    <property type="component" value="Unassembled WGS sequence"/>
</dbReference>
<gene>
    <name evidence="1" type="ORF">ACFO3O_04230</name>
</gene>
<evidence type="ECO:0008006" key="3">
    <source>
        <dbReference type="Google" id="ProtNLM"/>
    </source>
</evidence>
<keyword evidence="2" id="KW-1185">Reference proteome</keyword>
<organism evidence="1 2">
    <name type="scientific">Dokdonia ponticola</name>
    <dbReference type="NCBI Taxonomy" id="2041041"/>
    <lineage>
        <taxon>Bacteria</taxon>
        <taxon>Pseudomonadati</taxon>
        <taxon>Bacteroidota</taxon>
        <taxon>Flavobacteriia</taxon>
        <taxon>Flavobacteriales</taxon>
        <taxon>Flavobacteriaceae</taxon>
        <taxon>Dokdonia</taxon>
    </lineage>
</organism>
<evidence type="ECO:0000313" key="1">
    <source>
        <dbReference type="EMBL" id="MFC4633099.1"/>
    </source>
</evidence>
<protein>
    <recommendedName>
        <fullName evidence="3">Lipoprotein</fullName>
    </recommendedName>
</protein>
<name>A0ABV9HT26_9FLAO</name>
<comment type="caution">
    <text evidence="1">The sequence shown here is derived from an EMBL/GenBank/DDBJ whole genome shotgun (WGS) entry which is preliminary data.</text>
</comment>
<dbReference type="RefSeq" id="WP_379977286.1">
    <property type="nucleotide sequence ID" value="NZ_JBHSFV010000002.1"/>
</dbReference>